<name>A0A4S4BV12_9BACI</name>
<comment type="caution">
    <text evidence="1">The sequence shown here is derived from an EMBL/GenBank/DDBJ whole genome shotgun (WGS) entry which is preliminary data.</text>
</comment>
<protein>
    <submittedName>
        <fullName evidence="1">Uncharacterized protein</fullName>
    </submittedName>
</protein>
<reference evidence="1 2" key="1">
    <citation type="submission" date="2019-04" db="EMBL/GenBank/DDBJ databases">
        <title>Bacillus sediminilitoris sp. nov., isolated from a tidal flat sediment on the East China Sea.</title>
        <authorList>
            <person name="Wei Y."/>
            <person name="Mao H."/>
            <person name="Fang J."/>
        </authorList>
    </citation>
    <scope>NUCLEOTIDE SEQUENCE [LARGE SCALE GENOMIC DNA]</scope>
    <source>
        <strain evidence="1 2">DSL-17</strain>
    </source>
</reference>
<dbReference type="EMBL" id="SSNT01000010">
    <property type="protein sequence ID" value="THF78949.1"/>
    <property type="molecule type" value="Genomic_DNA"/>
</dbReference>
<keyword evidence="2" id="KW-1185">Reference proteome</keyword>
<accession>A0A4S4BV12</accession>
<gene>
    <name evidence="1" type="ORF">E6W99_14610</name>
</gene>
<evidence type="ECO:0000313" key="2">
    <source>
        <dbReference type="Proteomes" id="UP000310334"/>
    </source>
</evidence>
<proteinExistence type="predicted"/>
<organism evidence="1 2">
    <name type="scientific">Metabacillus sediminilitoris</name>
    <dbReference type="NCBI Taxonomy" id="2567941"/>
    <lineage>
        <taxon>Bacteria</taxon>
        <taxon>Bacillati</taxon>
        <taxon>Bacillota</taxon>
        <taxon>Bacilli</taxon>
        <taxon>Bacillales</taxon>
        <taxon>Bacillaceae</taxon>
        <taxon>Metabacillus</taxon>
    </lineage>
</organism>
<dbReference type="AlphaFoldDB" id="A0A4S4BV12"/>
<dbReference type="RefSeq" id="WP_136355120.1">
    <property type="nucleotide sequence ID" value="NZ_CP046266.1"/>
</dbReference>
<dbReference type="OrthoDB" id="9895763at2"/>
<dbReference type="Proteomes" id="UP000310334">
    <property type="component" value="Unassembled WGS sequence"/>
</dbReference>
<sequence length="60" mass="6742">MHKKQGLQIVNRSVSKQHEKNLYIGHKTSDNYTVHGGGYKRRKFGNGGCGCGSNPKQVRR</sequence>
<evidence type="ECO:0000313" key="1">
    <source>
        <dbReference type="EMBL" id="THF78949.1"/>
    </source>
</evidence>